<dbReference type="EMBL" id="CP042435">
    <property type="protein sequence ID" value="QEC69926.1"/>
    <property type="molecule type" value="Genomic_DNA"/>
</dbReference>
<dbReference type="Gene3D" id="3.40.630.30">
    <property type="match status" value="1"/>
</dbReference>
<dbReference type="Proteomes" id="UP000321533">
    <property type="component" value="Chromosome"/>
</dbReference>
<keyword evidence="2" id="KW-1185">Reference proteome</keyword>
<proteinExistence type="predicted"/>
<evidence type="ECO:0000313" key="1">
    <source>
        <dbReference type="EMBL" id="QEC69926.1"/>
    </source>
</evidence>
<gene>
    <name evidence="1" type="ORF">FRZ67_22465</name>
</gene>
<dbReference type="KEGG" id="pgin:FRZ67_22465"/>
<dbReference type="SUPFAM" id="SSF55729">
    <property type="entry name" value="Acyl-CoA N-acyltransferases (Nat)"/>
    <property type="match status" value="1"/>
</dbReference>
<accession>A0A5B8VH66</accession>
<sequence length="268" mass="31294">MLTPLQIEAIEIEAWENMFDAASAEFKEQMNMYYVKVGGGICLVFGKHPVVHFNMIMGLGLSEPITKEILQQVEAVYKKANQSTYMIHYFEQMQPANAPSIFEEMGYVVKGGWERIIWEKQPVKPLHTERNITVRLVDESTASTWEKFVLDIYKYPAHDWLRSLWNVKGWTHFLAYENDAIVACRSMYIGKNNLAWTGIDTPVPIVMTNDLVPDRILFEHLQKYCIDNGVEYLMADIEKPSAERDTVIYKQFEELGFKVEYLRKLYRK</sequence>
<name>A0A5B8VH66_9BACT</name>
<dbReference type="AlphaFoldDB" id="A0A5B8VH66"/>
<organism evidence="1 2">
    <name type="scientific">Panacibacter ginsenosidivorans</name>
    <dbReference type="NCBI Taxonomy" id="1813871"/>
    <lineage>
        <taxon>Bacteria</taxon>
        <taxon>Pseudomonadati</taxon>
        <taxon>Bacteroidota</taxon>
        <taxon>Chitinophagia</taxon>
        <taxon>Chitinophagales</taxon>
        <taxon>Chitinophagaceae</taxon>
        <taxon>Panacibacter</taxon>
    </lineage>
</organism>
<dbReference type="RefSeq" id="WP_147192802.1">
    <property type="nucleotide sequence ID" value="NZ_CP042435.1"/>
</dbReference>
<evidence type="ECO:0000313" key="2">
    <source>
        <dbReference type="Proteomes" id="UP000321533"/>
    </source>
</evidence>
<reference evidence="1 2" key="1">
    <citation type="journal article" date="2016" name="Int. J. Syst. Evol. Microbiol.">
        <title>Panacibacter ginsenosidivorans gen. nov., sp. nov., with ginsenoside converting activity isolated from soil of a ginseng field.</title>
        <authorList>
            <person name="Siddiqi M.Z."/>
            <person name="Muhammad Shafi S."/>
            <person name="Choi K.D."/>
            <person name="Im W.T."/>
        </authorList>
    </citation>
    <scope>NUCLEOTIDE SEQUENCE [LARGE SCALE GENOMIC DNA]</scope>
    <source>
        <strain evidence="1 2">Gsoil1550</strain>
    </source>
</reference>
<dbReference type="InterPro" id="IPR016181">
    <property type="entry name" value="Acyl_CoA_acyltransferase"/>
</dbReference>
<protein>
    <submittedName>
        <fullName evidence="1">Uncharacterized protein</fullName>
    </submittedName>
</protein>
<dbReference type="OrthoDB" id="2350893at2"/>